<dbReference type="AlphaFoldDB" id="I1CC64"/>
<protein>
    <submittedName>
        <fullName evidence="1">Uncharacterized protein</fullName>
    </submittedName>
</protein>
<organism evidence="1 2">
    <name type="scientific">Rhizopus delemar (strain RA 99-880 / ATCC MYA-4621 / FGSC 9543 / NRRL 43880)</name>
    <name type="common">Mucormycosis agent</name>
    <name type="synonym">Rhizopus arrhizus var. delemar</name>
    <dbReference type="NCBI Taxonomy" id="246409"/>
    <lineage>
        <taxon>Eukaryota</taxon>
        <taxon>Fungi</taxon>
        <taxon>Fungi incertae sedis</taxon>
        <taxon>Mucoromycota</taxon>
        <taxon>Mucoromycotina</taxon>
        <taxon>Mucoromycetes</taxon>
        <taxon>Mucorales</taxon>
        <taxon>Mucorineae</taxon>
        <taxon>Rhizopodaceae</taxon>
        <taxon>Rhizopus</taxon>
    </lineage>
</organism>
<dbReference type="VEuPathDB" id="FungiDB:RO3G_10755"/>
<evidence type="ECO:0000313" key="2">
    <source>
        <dbReference type="Proteomes" id="UP000009138"/>
    </source>
</evidence>
<sequence length="78" mass="8883">MTSVPADDWTDLASCYHFDCLVSFDCRAGLSPKSIRDQNRLVKTPLQENVDDKHSTLLKTAFYMQGDIKRTKELMSAQ</sequence>
<keyword evidence="2" id="KW-1185">Reference proteome</keyword>
<dbReference type="InParanoid" id="I1CC64"/>
<accession>I1CC64</accession>
<reference evidence="1 2" key="1">
    <citation type="journal article" date="2009" name="PLoS Genet.">
        <title>Genomic analysis of the basal lineage fungus Rhizopus oryzae reveals a whole-genome duplication.</title>
        <authorList>
            <person name="Ma L.-J."/>
            <person name="Ibrahim A.S."/>
            <person name="Skory C."/>
            <person name="Grabherr M.G."/>
            <person name="Burger G."/>
            <person name="Butler M."/>
            <person name="Elias M."/>
            <person name="Idnurm A."/>
            <person name="Lang B.F."/>
            <person name="Sone T."/>
            <person name="Abe A."/>
            <person name="Calvo S.E."/>
            <person name="Corrochano L.M."/>
            <person name="Engels R."/>
            <person name="Fu J."/>
            <person name="Hansberg W."/>
            <person name="Kim J.-M."/>
            <person name="Kodira C.D."/>
            <person name="Koehrsen M.J."/>
            <person name="Liu B."/>
            <person name="Miranda-Saavedra D."/>
            <person name="O'Leary S."/>
            <person name="Ortiz-Castellanos L."/>
            <person name="Poulter R."/>
            <person name="Rodriguez-Romero J."/>
            <person name="Ruiz-Herrera J."/>
            <person name="Shen Y.-Q."/>
            <person name="Zeng Q."/>
            <person name="Galagan J."/>
            <person name="Birren B.W."/>
            <person name="Cuomo C.A."/>
            <person name="Wickes B.L."/>
        </authorList>
    </citation>
    <scope>NUCLEOTIDE SEQUENCE [LARGE SCALE GENOMIC DNA]</scope>
    <source>
        <strain evidence="2">RA 99-880 / ATCC MYA-4621 / FGSC 9543 / NRRL 43880</strain>
    </source>
</reference>
<proteinExistence type="predicted"/>
<name>I1CC64_RHIO9</name>
<gene>
    <name evidence="1" type="ORF">RO3G_10755</name>
</gene>
<dbReference type="RefSeq" id="XP_067521440.1">
    <property type="nucleotide sequence ID" value="XM_067665339.1"/>
</dbReference>
<dbReference type="GeneID" id="93617720"/>
<dbReference type="Proteomes" id="UP000009138">
    <property type="component" value="Unassembled WGS sequence"/>
</dbReference>
<dbReference type="EMBL" id="CH476739">
    <property type="protein sequence ID" value="EIE86044.1"/>
    <property type="molecule type" value="Genomic_DNA"/>
</dbReference>
<evidence type="ECO:0000313" key="1">
    <source>
        <dbReference type="EMBL" id="EIE86044.1"/>
    </source>
</evidence>